<feature type="domain" description="Thioredoxin-like fold" evidence="2">
    <location>
        <begin position="149"/>
        <end position="239"/>
    </location>
</feature>
<sequence length="254" mass="27881">MENEKKQSINTPTAIIVAGVLIMIAILVTNSSGVGNKIEKEKTLSEQVGVKKEAMDSCMKDTNLEDLYSSTATSADIVMKDIPALQRGTPYIVLVGKDGTKMELLGNIPYDDYNIPDVTEKQKGVKTTIDNMLAGTAISNYKGEIPLPNEKDHIIGNLDALVTIIEYSDLECPYCKAFSVTAKKIVAESNGKVAWIYRHWPVHVNTSKGQYALQKAAASECVAKLKDNNAFWKYIDLVFGLMKTADDVEPTDNL</sequence>
<dbReference type="SUPFAM" id="SSF52833">
    <property type="entry name" value="Thioredoxin-like"/>
    <property type="match status" value="1"/>
</dbReference>
<gene>
    <name evidence="3" type="ORF">UR64_C0009G0041</name>
</gene>
<evidence type="ECO:0000259" key="2">
    <source>
        <dbReference type="Pfam" id="PF13462"/>
    </source>
</evidence>
<evidence type="ECO:0000313" key="4">
    <source>
        <dbReference type="Proteomes" id="UP000034952"/>
    </source>
</evidence>
<comment type="caution">
    <text evidence="3">The sequence shown here is derived from an EMBL/GenBank/DDBJ whole genome shotgun (WGS) entry which is preliminary data.</text>
</comment>
<evidence type="ECO:0000256" key="1">
    <source>
        <dbReference type="SAM" id="Phobius"/>
    </source>
</evidence>
<dbReference type="EMBL" id="LBPY01000009">
    <property type="protein sequence ID" value="KKP66338.1"/>
    <property type="molecule type" value="Genomic_DNA"/>
</dbReference>
<dbReference type="Pfam" id="PF13462">
    <property type="entry name" value="Thioredoxin_4"/>
    <property type="match status" value="1"/>
</dbReference>
<keyword evidence="1" id="KW-1133">Transmembrane helix</keyword>
<dbReference type="Proteomes" id="UP000034952">
    <property type="component" value="Unassembled WGS sequence"/>
</dbReference>
<organism evidence="3 4">
    <name type="scientific">Candidatus Nomurabacteria bacterium GW2011_GWE1_35_16</name>
    <dbReference type="NCBI Taxonomy" id="1618761"/>
    <lineage>
        <taxon>Bacteria</taxon>
        <taxon>Candidatus Nomuraibacteriota</taxon>
    </lineage>
</organism>
<feature type="transmembrane region" description="Helical" evidence="1">
    <location>
        <begin position="12"/>
        <end position="29"/>
    </location>
</feature>
<proteinExistence type="predicted"/>
<name>A0A0G0BA79_9BACT</name>
<keyword evidence="1" id="KW-0472">Membrane</keyword>
<accession>A0A0G0BA79</accession>
<dbReference type="InterPro" id="IPR012336">
    <property type="entry name" value="Thioredoxin-like_fold"/>
</dbReference>
<dbReference type="CDD" id="cd02972">
    <property type="entry name" value="DsbA_family"/>
    <property type="match status" value="1"/>
</dbReference>
<keyword evidence="1" id="KW-0812">Transmembrane</keyword>
<evidence type="ECO:0000313" key="3">
    <source>
        <dbReference type="EMBL" id="KKP66338.1"/>
    </source>
</evidence>
<protein>
    <submittedName>
        <fullName evidence="3">Periplasmic thiol:disulfide interchange protein DsbA</fullName>
    </submittedName>
</protein>
<dbReference type="AlphaFoldDB" id="A0A0G0BA79"/>
<dbReference type="Gene3D" id="3.40.30.10">
    <property type="entry name" value="Glutaredoxin"/>
    <property type="match status" value="1"/>
</dbReference>
<reference evidence="3 4" key="1">
    <citation type="journal article" date="2015" name="Nature">
        <title>rRNA introns, odd ribosomes, and small enigmatic genomes across a large radiation of phyla.</title>
        <authorList>
            <person name="Brown C.T."/>
            <person name="Hug L.A."/>
            <person name="Thomas B.C."/>
            <person name="Sharon I."/>
            <person name="Castelle C.J."/>
            <person name="Singh A."/>
            <person name="Wilkins M.J."/>
            <person name="Williams K.H."/>
            <person name="Banfield J.F."/>
        </authorList>
    </citation>
    <scope>NUCLEOTIDE SEQUENCE [LARGE SCALE GENOMIC DNA]</scope>
</reference>
<dbReference type="InterPro" id="IPR036249">
    <property type="entry name" value="Thioredoxin-like_sf"/>
</dbReference>